<dbReference type="GO" id="GO:0016020">
    <property type="term" value="C:membrane"/>
    <property type="evidence" value="ECO:0007669"/>
    <property type="project" value="UniProtKB-SubCell"/>
</dbReference>
<name>A0AAW2Z3J6_9EUKA</name>
<proteinExistence type="predicted"/>
<feature type="region of interest" description="Disordered" evidence="4">
    <location>
        <begin position="182"/>
        <end position="209"/>
    </location>
</feature>
<feature type="compositionally biased region" description="Low complexity" evidence="4">
    <location>
        <begin position="193"/>
        <end position="207"/>
    </location>
</feature>
<dbReference type="EMBL" id="JAOPGA020001017">
    <property type="protein sequence ID" value="KAL0484040.1"/>
    <property type="molecule type" value="Genomic_DNA"/>
</dbReference>
<feature type="non-terminal residue" evidence="7">
    <location>
        <position position="1"/>
    </location>
</feature>
<evidence type="ECO:0000256" key="1">
    <source>
        <dbReference type="ARBA" id="ARBA00004370"/>
    </source>
</evidence>
<evidence type="ECO:0000256" key="2">
    <source>
        <dbReference type="ARBA" id="ARBA00023136"/>
    </source>
</evidence>
<dbReference type="InterPro" id="IPR031968">
    <property type="entry name" value="VASt"/>
</dbReference>
<gene>
    <name evidence="7" type="ORF">AKO1_013895</name>
</gene>
<evidence type="ECO:0000313" key="7">
    <source>
        <dbReference type="EMBL" id="KAL0484040.1"/>
    </source>
</evidence>
<sequence>VKTITFEETFNAPIKTLCDAIFFNKNFQNDFHTSTEDIKVNVGDWIPSQDKSIHRTVIFDTPVNAPSMIISMLRLGPTITCRLEDDLTWSSGEDSFTVKSGLFFMDIPGVNQDVVKVDINYNANKVSRSRTHVILSISCEFITRIWGLTGIVEKYMEKDAHKSFEKWIQLAERHLREYQQKIDQDDDDDEDQVTSISSSPISVTSSTDYQSVLDHNNEEQDVQEEDDKKSVSSLLQRSYTLASLRRDLRQVRALVSKTEVRVKDLEQEYSNHQLDLTVNKYLQRVNQLYVQESNHSQQVQDRLTLSQQYVDIILAKYRRSSAIWWFMGGSFITFLFSFILPLTVWYIKRK</sequence>
<feature type="coiled-coil region" evidence="3">
    <location>
        <begin position="241"/>
        <end position="275"/>
    </location>
</feature>
<comment type="subcellular location">
    <subcellularLocation>
        <location evidence="1">Membrane</location>
    </subcellularLocation>
</comment>
<dbReference type="AlphaFoldDB" id="A0AAW2Z3J6"/>
<keyword evidence="3" id="KW-0175">Coiled coil</keyword>
<feature type="transmembrane region" description="Helical" evidence="5">
    <location>
        <begin position="323"/>
        <end position="347"/>
    </location>
</feature>
<protein>
    <recommendedName>
        <fullName evidence="6">VASt domain-containing protein</fullName>
    </recommendedName>
</protein>
<feature type="domain" description="VASt" evidence="6">
    <location>
        <begin position="1"/>
        <end position="179"/>
    </location>
</feature>
<accession>A0AAW2Z3J6</accession>
<dbReference type="Proteomes" id="UP001431209">
    <property type="component" value="Unassembled WGS sequence"/>
</dbReference>
<evidence type="ECO:0000313" key="8">
    <source>
        <dbReference type="Proteomes" id="UP001431209"/>
    </source>
</evidence>
<feature type="non-terminal residue" evidence="7">
    <location>
        <position position="350"/>
    </location>
</feature>
<evidence type="ECO:0000259" key="6">
    <source>
        <dbReference type="PROSITE" id="PS51778"/>
    </source>
</evidence>
<evidence type="ECO:0000256" key="4">
    <source>
        <dbReference type="SAM" id="MobiDB-lite"/>
    </source>
</evidence>
<organism evidence="7 8">
    <name type="scientific">Acrasis kona</name>
    <dbReference type="NCBI Taxonomy" id="1008807"/>
    <lineage>
        <taxon>Eukaryota</taxon>
        <taxon>Discoba</taxon>
        <taxon>Heterolobosea</taxon>
        <taxon>Tetramitia</taxon>
        <taxon>Eutetramitia</taxon>
        <taxon>Acrasidae</taxon>
        <taxon>Acrasis</taxon>
    </lineage>
</organism>
<reference evidence="7 8" key="1">
    <citation type="submission" date="2024-03" db="EMBL/GenBank/DDBJ databases">
        <title>The Acrasis kona genome and developmental transcriptomes reveal deep origins of eukaryotic multicellular pathways.</title>
        <authorList>
            <person name="Sheikh S."/>
            <person name="Fu C.-J."/>
            <person name="Brown M.W."/>
            <person name="Baldauf S.L."/>
        </authorList>
    </citation>
    <scope>NUCLEOTIDE SEQUENCE [LARGE SCALE GENOMIC DNA]</scope>
    <source>
        <strain evidence="7 8">ATCC MYA-3509</strain>
    </source>
</reference>
<keyword evidence="2 5" id="KW-0472">Membrane</keyword>
<evidence type="ECO:0000256" key="5">
    <source>
        <dbReference type="SAM" id="Phobius"/>
    </source>
</evidence>
<keyword evidence="5" id="KW-0812">Transmembrane</keyword>
<evidence type="ECO:0000256" key="3">
    <source>
        <dbReference type="SAM" id="Coils"/>
    </source>
</evidence>
<dbReference type="PROSITE" id="PS51778">
    <property type="entry name" value="VAST"/>
    <property type="match status" value="1"/>
</dbReference>
<comment type="caution">
    <text evidence="7">The sequence shown here is derived from an EMBL/GenBank/DDBJ whole genome shotgun (WGS) entry which is preliminary data.</text>
</comment>
<keyword evidence="8" id="KW-1185">Reference proteome</keyword>
<keyword evidence="5" id="KW-1133">Transmembrane helix</keyword>